<dbReference type="EC" id="2.1.1.-" evidence="5"/>
<sequence>MFEILTPNFPDYELIDSGDFEKLERFGHYVVRRPEPQAIWHRTLTEAVWHRADASFVRDARSDERGQWQLRPGMPSRWTVEYAYKAMCLRMRLGLTSFKHVGLFPEQAANWNFIYDRIEQLKSEGHSPRVLNLFAYTGGATLAARAAGADTTHVDSVKQVITWARENMEASGLDGVRWIVEDALKFVQREVRRGNRYDGIILDPPAYGRGPNGEKWILEDNIGEMLECCARLLEPRHAFLVLNLYSMGLSATLASTAVQQAFGTPFEQQFGELCFDDRGGKRLPLGTYYRFIR</sequence>
<evidence type="ECO:0000259" key="4">
    <source>
        <dbReference type="Pfam" id="PF10672"/>
    </source>
</evidence>
<keyword evidence="1 5" id="KW-0489">Methyltransferase</keyword>
<dbReference type="GO" id="GO:0008168">
    <property type="term" value="F:methyltransferase activity"/>
    <property type="evidence" value="ECO:0007669"/>
    <property type="project" value="UniProtKB-KW"/>
</dbReference>
<dbReference type="InterPro" id="IPR013780">
    <property type="entry name" value="Glyco_hydro_b"/>
</dbReference>
<gene>
    <name evidence="5" type="ORF">H9779_02050</name>
</gene>
<evidence type="ECO:0000313" key="5">
    <source>
        <dbReference type="EMBL" id="HJA98369.1"/>
    </source>
</evidence>
<proteinExistence type="predicted"/>
<reference evidence="5" key="2">
    <citation type="submission" date="2021-04" db="EMBL/GenBank/DDBJ databases">
        <authorList>
            <person name="Gilroy R."/>
        </authorList>
    </citation>
    <scope>NUCLEOTIDE SEQUENCE</scope>
    <source>
        <strain evidence="5">CHK169-11906</strain>
    </source>
</reference>
<evidence type="ECO:0000256" key="2">
    <source>
        <dbReference type="ARBA" id="ARBA00022679"/>
    </source>
</evidence>
<dbReference type="Gene3D" id="3.40.50.150">
    <property type="entry name" value="Vaccinia Virus protein VP39"/>
    <property type="match status" value="1"/>
</dbReference>
<evidence type="ECO:0000256" key="3">
    <source>
        <dbReference type="ARBA" id="ARBA00022691"/>
    </source>
</evidence>
<dbReference type="GO" id="GO:0032259">
    <property type="term" value="P:methylation"/>
    <property type="evidence" value="ECO:0007669"/>
    <property type="project" value="UniProtKB-KW"/>
</dbReference>
<dbReference type="PANTHER" id="PTHR43042">
    <property type="entry name" value="SAM-DEPENDENT METHYLTRANSFERASE"/>
    <property type="match status" value="1"/>
</dbReference>
<feature type="domain" description="S-adenosylmethionine-dependent methyltransferase" evidence="4">
    <location>
        <begin position="87"/>
        <end position="240"/>
    </location>
</feature>
<dbReference type="SUPFAM" id="SSF53335">
    <property type="entry name" value="S-adenosyl-L-methionine-dependent methyltransferases"/>
    <property type="match status" value="1"/>
</dbReference>
<evidence type="ECO:0000313" key="6">
    <source>
        <dbReference type="Proteomes" id="UP000824259"/>
    </source>
</evidence>
<keyword evidence="2 5" id="KW-0808">Transferase</keyword>
<dbReference type="InterPro" id="IPR019614">
    <property type="entry name" value="SAM-dep_methyl-trfase"/>
</dbReference>
<evidence type="ECO:0000256" key="1">
    <source>
        <dbReference type="ARBA" id="ARBA00022603"/>
    </source>
</evidence>
<dbReference type="EMBL" id="DWYR01000008">
    <property type="protein sequence ID" value="HJA98369.1"/>
    <property type="molecule type" value="Genomic_DNA"/>
</dbReference>
<dbReference type="InterPro" id="IPR029063">
    <property type="entry name" value="SAM-dependent_MTases_sf"/>
</dbReference>
<dbReference type="Pfam" id="PF10672">
    <property type="entry name" value="Methyltrans_SAM"/>
    <property type="match status" value="1"/>
</dbReference>
<dbReference type="Gene3D" id="2.60.40.1180">
    <property type="entry name" value="Golgi alpha-mannosidase II"/>
    <property type="match status" value="1"/>
</dbReference>
<dbReference type="Proteomes" id="UP000824259">
    <property type="component" value="Unassembled WGS sequence"/>
</dbReference>
<dbReference type="CDD" id="cd02440">
    <property type="entry name" value="AdoMet_MTases"/>
    <property type="match status" value="1"/>
</dbReference>
<dbReference type="AlphaFoldDB" id="A0A9D2IBF4"/>
<comment type="caution">
    <text evidence="5">The sequence shown here is derived from an EMBL/GenBank/DDBJ whole genome shotgun (WGS) entry which is preliminary data.</text>
</comment>
<dbReference type="PANTHER" id="PTHR43042:SF2">
    <property type="entry name" value="SAM-DEPENDENT METHYLTRANSFERASE"/>
    <property type="match status" value="1"/>
</dbReference>
<protein>
    <submittedName>
        <fullName evidence="5">Class I SAM-dependent methyltransferase</fullName>
        <ecNumber evidence="5">2.1.1.-</ecNumber>
    </submittedName>
</protein>
<keyword evidence="3" id="KW-0949">S-adenosyl-L-methionine</keyword>
<reference evidence="5" key="1">
    <citation type="journal article" date="2021" name="PeerJ">
        <title>Extensive microbial diversity within the chicken gut microbiome revealed by metagenomics and culture.</title>
        <authorList>
            <person name="Gilroy R."/>
            <person name="Ravi A."/>
            <person name="Getino M."/>
            <person name="Pursley I."/>
            <person name="Horton D.L."/>
            <person name="Alikhan N.F."/>
            <person name="Baker D."/>
            <person name="Gharbi K."/>
            <person name="Hall N."/>
            <person name="Watson M."/>
            <person name="Adriaenssens E.M."/>
            <person name="Foster-Nyarko E."/>
            <person name="Jarju S."/>
            <person name="Secka A."/>
            <person name="Antonio M."/>
            <person name="Oren A."/>
            <person name="Chaudhuri R.R."/>
            <person name="La Ragione R."/>
            <person name="Hildebrand F."/>
            <person name="Pallen M.J."/>
        </authorList>
    </citation>
    <scope>NUCLEOTIDE SEQUENCE</scope>
    <source>
        <strain evidence="5">CHK169-11906</strain>
    </source>
</reference>
<name>A0A9D2IBF4_9BACT</name>
<accession>A0A9D2IBF4</accession>
<organism evidence="5 6">
    <name type="scientific">Candidatus Alistipes avicola</name>
    <dbReference type="NCBI Taxonomy" id="2838432"/>
    <lineage>
        <taxon>Bacteria</taxon>
        <taxon>Pseudomonadati</taxon>
        <taxon>Bacteroidota</taxon>
        <taxon>Bacteroidia</taxon>
        <taxon>Bacteroidales</taxon>
        <taxon>Rikenellaceae</taxon>
        <taxon>Alistipes</taxon>
    </lineage>
</organism>